<dbReference type="STRING" id="441112.SAMN04488094_11487"/>
<dbReference type="RefSeq" id="WP_093362298.1">
    <property type="nucleotide sequence ID" value="NZ_FOLG01000014.1"/>
</dbReference>
<protein>
    <submittedName>
        <fullName evidence="2">Uncharacterized protein</fullName>
    </submittedName>
</protein>
<evidence type="ECO:0000313" key="2">
    <source>
        <dbReference type="EMBL" id="SFD06749.1"/>
    </source>
</evidence>
<accession>A0A1I1PAC9</accession>
<evidence type="ECO:0000256" key="1">
    <source>
        <dbReference type="SAM" id="MobiDB-lite"/>
    </source>
</evidence>
<dbReference type="Proteomes" id="UP000198728">
    <property type="component" value="Unassembled WGS sequence"/>
</dbReference>
<feature type="region of interest" description="Disordered" evidence="1">
    <location>
        <begin position="86"/>
        <end position="117"/>
    </location>
</feature>
<name>A0A1I1PAC9_9RHOB</name>
<proteinExistence type="predicted"/>
<sequence length="117" mass="12948">MSEFLSKALLDDMERARRSANRKRTHMTVCAGGQEFTILRYWNTGFALDAADAPGLRGLVDVYSGAKHLCQALVVTSSEEQGERVYEVKRSTPAQNTAPAADFVRDRPEPAGLLPRH</sequence>
<dbReference type="EMBL" id="FOLG01000014">
    <property type="protein sequence ID" value="SFD06749.1"/>
    <property type="molecule type" value="Genomic_DNA"/>
</dbReference>
<dbReference type="AlphaFoldDB" id="A0A1I1PAC9"/>
<gene>
    <name evidence="2" type="ORF">SAMN04488094_11487</name>
</gene>
<organism evidence="2 3">
    <name type="scientific">Tropicimonas isoalkanivorans</name>
    <dbReference type="NCBI Taxonomy" id="441112"/>
    <lineage>
        <taxon>Bacteria</taxon>
        <taxon>Pseudomonadati</taxon>
        <taxon>Pseudomonadota</taxon>
        <taxon>Alphaproteobacteria</taxon>
        <taxon>Rhodobacterales</taxon>
        <taxon>Roseobacteraceae</taxon>
        <taxon>Tropicimonas</taxon>
    </lineage>
</organism>
<reference evidence="2 3" key="1">
    <citation type="submission" date="2016-10" db="EMBL/GenBank/DDBJ databases">
        <authorList>
            <person name="de Groot N.N."/>
        </authorList>
    </citation>
    <scope>NUCLEOTIDE SEQUENCE [LARGE SCALE GENOMIC DNA]</scope>
    <source>
        <strain evidence="2 3">DSM 19548</strain>
    </source>
</reference>
<evidence type="ECO:0000313" key="3">
    <source>
        <dbReference type="Proteomes" id="UP000198728"/>
    </source>
</evidence>
<dbReference type="OrthoDB" id="7658488at2"/>
<keyword evidence="3" id="KW-1185">Reference proteome</keyword>